<dbReference type="AlphaFoldDB" id="A0AAP3AMQ6"/>
<evidence type="ECO:0000313" key="2">
    <source>
        <dbReference type="Proteomes" id="UP001207440"/>
    </source>
</evidence>
<dbReference type="Proteomes" id="UP001207440">
    <property type="component" value="Unassembled WGS sequence"/>
</dbReference>
<evidence type="ECO:0000313" key="1">
    <source>
        <dbReference type="EMBL" id="MCW0522963.1"/>
    </source>
</evidence>
<name>A0AAP3AMQ6_RIEAN</name>
<reference evidence="1" key="1">
    <citation type="submission" date="2022-10" db="EMBL/GenBank/DDBJ databases">
        <title>Sifting through the core-genome to identify putative cross-protective antigens against Riemerella anatipestifer.</title>
        <authorList>
            <person name="Zheng X."/>
            <person name="Zhang W."/>
        </authorList>
    </citation>
    <scope>NUCLEOTIDE SEQUENCE</scope>
    <source>
        <strain evidence="1">ZWRA178</strain>
    </source>
</reference>
<gene>
    <name evidence="1" type="ORF">OKE68_01335</name>
</gene>
<protein>
    <submittedName>
        <fullName evidence="1">Uncharacterized protein</fullName>
    </submittedName>
</protein>
<proteinExistence type="predicted"/>
<sequence length="63" mass="6635">MKNSKLKSALKNVICKNNKSFEVLGIEEIQTVKGGCNGGPKNNSIGSGQCTSANCQSTNCGWN</sequence>
<comment type="caution">
    <text evidence="1">The sequence shown here is derived from an EMBL/GenBank/DDBJ whole genome shotgun (WGS) entry which is preliminary data.</text>
</comment>
<accession>A0AAP3AMQ6</accession>
<dbReference type="RefSeq" id="WP_064969532.1">
    <property type="nucleotide sequence ID" value="NZ_CP029760.1"/>
</dbReference>
<organism evidence="1 2">
    <name type="scientific">Riemerella anatipestifer</name>
    <name type="common">Moraxella anatipestifer</name>
    <dbReference type="NCBI Taxonomy" id="34085"/>
    <lineage>
        <taxon>Bacteria</taxon>
        <taxon>Pseudomonadati</taxon>
        <taxon>Bacteroidota</taxon>
        <taxon>Flavobacteriia</taxon>
        <taxon>Flavobacteriales</taxon>
        <taxon>Weeksellaceae</taxon>
        <taxon>Riemerella</taxon>
    </lineage>
</organism>
<dbReference type="EMBL" id="JAOZYT010000005">
    <property type="protein sequence ID" value="MCW0522963.1"/>
    <property type="molecule type" value="Genomic_DNA"/>
</dbReference>